<evidence type="ECO:0000256" key="3">
    <source>
        <dbReference type="ARBA" id="ARBA00022837"/>
    </source>
</evidence>
<keyword evidence="2" id="KW-0677">Repeat</keyword>
<protein>
    <submittedName>
        <fullName evidence="5">G-protein coupled receptor 98</fullName>
    </submittedName>
</protein>
<organism evidence="5 6">
    <name type="scientific">Plakobranchus ocellatus</name>
    <dbReference type="NCBI Taxonomy" id="259542"/>
    <lineage>
        <taxon>Eukaryota</taxon>
        <taxon>Metazoa</taxon>
        <taxon>Spiralia</taxon>
        <taxon>Lophotrochozoa</taxon>
        <taxon>Mollusca</taxon>
        <taxon>Gastropoda</taxon>
        <taxon>Heterobranchia</taxon>
        <taxon>Euthyneura</taxon>
        <taxon>Panpulmonata</taxon>
        <taxon>Sacoglossa</taxon>
        <taxon>Placobranchoidea</taxon>
        <taxon>Plakobranchidae</taxon>
        <taxon>Plakobranchus</taxon>
    </lineage>
</organism>
<evidence type="ECO:0000313" key="6">
    <source>
        <dbReference type="Proteomes" id="UP000735302"/>
    </source>
</evidence>
<keyword evidence="3" id="KW-0106">Calcium</keyword>
<dbReference type="GO" id="GO:0010855">
    <property type="term" value="F:adenylate cyclase inhibitor activity"/>
    <property type="evidence" value="ECO:0007669"/>
    <property type="project" value="TreeGrafter"/>
</dbReference>
<evidence type="ECO:0000259" key="4">
    <source>
        <dbReference type="Pfam" id="PF03160"/>
    </source>
</evidence>
<evidence type="ECO:0000313" key="5">
    <source>
        <dbReference type="EMBL" id="GFO30549.1"/>
    </source>
</evidence>
<accession>A0AAV4CH78</accession>
<dbReference type="InterPro" id="IPR026919">
    <property type="entry name" value="ADGRV1"/>
</dbReference>
<dbReference type="GO" id="GO:0005737">
    <property type="term" value="C:cytoplasm"/>
    <property type="evidence" value="ECO:0007669"/>
    <property type="project" value="TreeGrafter"/>
</dbReference>
<name>A0AAV4CH78_9GAST</name>
<proteinExistence type="predicted"/>
<sequence length="343" mass="37284">MTQLLIGARAPYKCILICNCYTIIFAGDLIVTDASTASILILANDDAFGVFSFGDPLTQEVEEGSTVFYNIIRNRGNVGSVRVYWELRVTDGSAPLTPGEDFPTNGGFTDFSPQENQQPLAITPLADRLPEIAETFQLVLTRVEVTSGGSPDGNLVSLSTSNLVATVLVLASDDPNGRMAFNAESRELTVAEDFLPENEASTRATFTVERRQGTRNDIQVLWEIFSDKVGGDLPSVLDLLFSGQWESSMTDVINKRRPGTMTPVALFSGAQDQYVTVSPEDIPTLTNKIDGFSVSAWVQPFPECDGYMIAYTTPDAATHYLSLRLTATTSASSFVLRLSSDTQ</sequence>
<dbReference type="GO" id="GO:0004930">
    <property type="term" value="F:G protein-coupled receptor activity"/>
    <property type="evidence" value="ECO:0007669"/>
    <property type="project" value="InterPro"/>
</dbReference>
<gene>
    <name evidence="5" type="ORF">PoB_005705400</name>
</gene>
<dbReference type="InterPro" id="IPR038081">
    <property type="entry name" value="CalX-like_sf"/>
</dbReference>
<dbReference type="GO" id="GO:0071277">
    <property type="term" value="P:cellular response to calcium ion"/>
    <property type="evidence" value="ECO:0007669"/>
    <property type="project" value="TreeGrafter"/>
</dbReference>
<evidence type="ECO:0000256" key="2">
    <source>
        <dbReference type="ARBA" id="ARBA00022737"/>
    </source>
</evidence>
<evidence type="ECO:0000256" key="1">
    <source>
        <dbReference type="ARBA" id="ARBA00022729"/>
    </source>
</evidence>
<dbReference type="GO" id="GO:0016020">
    <property type="term" value="C:membrane"/>
    <property type="evidence" value="ECO:0007669"/>
    <property type="project" value="InterPro"/>
</dbReference>
<dbReference type="InterPro" id="IPR003644">
    <property type="entry name" value="Calx_beta"/>
</dbReference>
<dbReference type="SUPFAM" id="SSF141072">
    <property type="entry name" value="CalX-like"/>
    <property type="match status" value="1"/>
</dbReference>
<dbReference type="EMBL" id="BLXT01006247">
    <property type="protein sequence ID" value="GFO30549.1"/>
    <property type="molecule type" value="Genomic_DNA"/>
</dbReference>
<dbReference type="GO" id="GO:0001965">
    <property type="term" value="F:G-protein alpha-subunit binding"/>
    <property type="evidence" value="ECO:0007669"/>
    <property type="project" value="TreeGrafter"/>
</dbReference>
<keyword evidence="6" id="KW-1185">Reference proteome</keyword>
<dbReference type="Gene3D" id="2.60.40.2030">
    <property type="match status" value="1"/>
</dbReference>
<dbReference type="PANTHER" id="PTHR46682:SF1">
    <property type="entry name" value="ADHESION G-PROTEIN COUPLED RECEPTOR V1"/>
    <property type="match status" value="1"/>
</dbReference>
<comment type="caution">
    <text evidence="5">The sequence shown here is derived from an EMBL/GenBank/DDBJ whole genome shotgun (WGS) entry which is preliminary data.</text>
</comment>
<keyword evidence="1" id="KW-0732">Signal</keyword>
<dbReference type="Pfam" id="PF03160">
    <property type="entry name" value="Calx-beta"/>
    <property type="match status" value="1"/>
</dbReference>
<reference evidence="5 6" key="1">
    <citation type="journal article" date="2021" name="Elife">
        <title>Chloroplast acquisition without the gene transfer in kleptoplastic sea slugs, Plakobranchus ocellatus.</title>
        <authorList>
            <person name="Maeda T."/>
            <person name="Takahashi S."/>
            <person name="Yoshida T."/>
            <person name="Shimamura S."/>
            <person name="Takaki Y."/>
            <person name="Nagai Y."/>
            <person name="Toyoda A."/>
            <person name="Suzuki Y."/>
            <person name="Arimoto A."/>
            <person name="Ishii H."/>
            <person name="Satoh N."/>
            <person name="Nishiyama T."/>
            <person name="Hasebe M."/>
            <person name="Maruyama T."/>
            <person name="Minagawa J."/>
            <person name="Obokata J."/>
            <person name="Shigenobu S."/>
        </authorList>
    </citation>
    <scope>NUCLEOTIDE SEQUENCE [LARGE SCALE GENOMIC DNA]</scope>
</reference>
<feature type="domain" description="Calx-beta" evidence="4">
    <location>
        <begin position="46"/>
        <end position="144"/>
    </location>
</feature>
<dbReference type="AlphaFoldDB" id="A0AAV4CH78"/>
<dbReference type="Proteomes" id="UP000735302">
    <property type="component" value="Unassembled WGS sequence"/>
</dbReference>
<dbReference type="PANTHER" id="PTHR46682">
    <property type="entry name" value="ADHESION G-PROTEIN COUPLED RECEPTOR V1"/>
    <property type="match status" value="1"/>
</dbReference>
<feature type="non-terminal residue" evidence="5">
    <location>
        <position position="343"/>
    </location>
</feature>
<keyword evidence="5" id="KW-0675">Receptor</keyword>